<protein>
    <submittedName>
        <fullName evidence="1">YqiA/YcfP family alpha/beta fold hydrolase</fullName>
    </submittedName>
</protein>
<dbReference type="PANTHER" id="PTHR35602">
    <property type="entry name" value="ESTERASE YQIA-RELATED"/>
    <property type="match status" value="1"/>
</dbReference>
<dbReference type="Pfam" id="PF05728">
    <property type="entry name" value="UPF0227"/>
    <property type="match status" value="1"/>
</dbReference>
<gene>
    <name evidence="1" type="ORF">ACFOSS_00240</name>
</gene>
<dbReference type="SUPFAM" id="SSF53474">
    <property type="entry name" value="alpha/beta-Hydrolases"/>
    <property type="match status" value="1"/>
</dbReference>
<sequence>MATLIYLHGFQSSGRSAKACLLGEYLSRHHPGITYLRPTLPDTPLQAWDMICRLIASALPQGEVGLVGSSLGGFWSTCASERFGLQAVVINPAVHPQYLLSRFLGPQINPYTGVHYALLPEHIQQLASLDVATLQHPERFWLLQQQGDEVLDYRQACAYYAAGRVTLEAGGNHAFIGFEHYCPEIVRFFNI</sequence>
<evidence type="ECO:0000313" key="1">
    <source>
        <dbReference type="EMBL" id="MFC3911895.1"/>
    </source>
</evidence>
<organism evidence="1 2">
    <name type="scientific">Pseudaeromonas sharmana</name>
    <dbReference type="NCBI Taxonomy" id="328412"/>
    <lineage>
        <taxon>Bacteria</taxon>
        <taxon>Pseudomonadati</taxon>
        <taxon>Pseudomonadota</taxon>
        <taxon>Gammaproteobacteria</taxon>
        <taxon>Aeromonadales</taxon>
        <taxon>Aeromonadaceae</taxon>
        <taxon>Pseudaeromonas</taxon>
    </lineage>
</organism>
<proteinExistence type="predicted"/>
<dbReference type="PANTHER" id="PTHR35602:SF3">
    <property type="entry name" value="ESTERASE YQIA"/>
    <property type="match status" value="1"/>
</dbReference>
<accession>A0ABV8CI98</accession>
<dbReference type="Proteomes" id="UP001595692">
    <property type="component" value="Unassembled WGS sequence"/>
</dbReference>
<name>A0ABV8CI98_9GAMM</name>
<dbReference type="EMBL" id="JBHSAF010000001">
    <property type="protein sequence ID" value="MFC3911895.1"/>
    <property type="molecule type" value="Genomic_DNA"/>
</dbReference>
<dbReference type="InterPro" id="IPR029058">
    <property type="entry name" value="AB_hydrolase_fold"/>
</dbReference>
<keyword evidence="2" id="KW-1185">Reference proteome</keyword>
<evidence type="ECO:0000313" key="2">
    <source>
        <dbReference type="Proteomes" id="UP001595692"/>
    </source>
</evidence>
<reference evidence="2" key="1">
    <citation type="journal article" date="2019" name="Int. J. Syst. Evol. Microbiol.">
        <title>The Global Catalogue of Microorganisms (GCM) 10K type strain sequencing project: providing services to taxonomists for standard genome sequencing and annotation.</title>
        <authorList>
            <consortium name="The Broad Institute Genomics Platform"/>
            <consortium name="The Broad Institute Genome Sequencing Center for Infectious Disease"/>
            <person name="Wu L."/>
            <person name="Ma J."/>
        </authorList>
    </citation>
    <scope>NUCLEOTIDE SEQUENCE [LARGE SCALE GENOMIC DNA]</scope>
    <source>
        <strain evidence="2">CCUG 54939</strain>
    </source>
</reference>
<comment type="caution">
    <text evidence="1">The sequence shown here is derived from an EMBL/GenBank/DDBJ whole genome shotgun (WGS) entry which is preliminary data.</text>
</comment>
<keyword evidence="1" id="KW-0378">Hydrolase</keyword>
<dbReference type="InterPro" id="IPR008886">
    <property type="entry name" value="UPF0227/Esterase_YqiA"/>
</dbReference>
<dbReference type="Gene3D" id="3.40.50.1820">
    <property type="entry name" value="alpha/beta hydrolase"/>
    <property type="match status" value="1"/>
</dbReference>
<dbReference type="GO" id="GO:0016787">
    <property type="term" value="F:hydrolase activity"/>
    <property type="evidence" value="ECO:0007669"/>
    <property type="project" value="UniProtKB-KW"/>
</dbReference>
<dbReference type="RefSeq" id="WP_377149692.1">
    <property type="nucleotide sequence ID" value="NZ_JBHSAF010000001.1"/>
</dbReference>